<reference evidence="1" key="1">
    <citation type="submission" date="2019-11" db="UniProtKB">
        <authorList>
            <consortium name="WormBaseParasite"/>
        </authorList>
    </citation>
    <scope>IDENTIFICATION</scope>
</reference>
<protein>
    <submittedName>
        <fullName evidence="1">Uncharacterized protein</fullName>
    </submittedName>
</protein>
<evidence type="ECO:0000313" key="1">
    <source>
        <dbReference type="WBParaSite" id="MCU_014230-RA"/>
    </source>
</evidence>
<organism evidence="1">
    <name type="scientific">Mesocestoides corti</name>
    <name type="common">Flatworm</name>
    <dbReference type="NCBI Taxonomy" id="53468"/>
    <lineage>
        <taxon>Eukaryota</taxon>
        <taxon>Metazoa</taxon>
        <taxon>Spiralia</taxon>
        <taxon>Lophotrochozoa</taxon>
        <taxon>Platyhelminthes</taxon>
        <taxon>Cestoda</taxon>
        <taxon>Eucestoda</taxon>
        <taxon>Cyclophyllidea</taxon>
        <taxon>Mesocestoididae</taxon>
        <taxon>Mesocestoides</taxon>
    </lineage>
</organism>
<proteinExistence type="predicted"/>
<sequence>MPLDGIGSPQERCSKDFEFHTTKMMPRCRVQRLNAPT</sequence>
<accession>A0A5K3G244</accession>
<name>A0A5K3G244_MESCO</name>
<dbReference type="AlphaFoldDB" id="A0A5K3G244"/>
<dbReference type="WBParaSite" id="MCU_014230-RA">
    <property type="protein sequence ID" value="MCU_014230-RA"/>
    <property type="gene ID" value="MCU_014230"/>
</dbReference>